<organism evidence="7 8">
    <name type="scientific">Actinomadura coerulea</name>
    <dbReference type="NCBI Taxonomy" id="46159"/>
    <lineage>
        <taxon>Bacteria</taxon>
        <taxon>Bacillati</taxon>
        <taxon>Actinomycetota</taxon>
        <taxon>Actinomycetes</taxon>
        <taxon>Streptosporangiales</taxon>
        <taxon>Thermomonosporaceae</taxon>
        <taxon>Actinomadura</taxon>
    </lineage>
</organism>
<dbReference type="Gene3D" id="3.40.5.90">
    <property type="entry name" value="CDGSH iron-sulfur domain, mitoNEET-type"/>
    <property type="match status" value="1"/>
</dbReference>
<keyword evidence="3" id="KW-0408">Iron</keyword>
<keyword evidence="1" id="KW-0001">2Fe-2S</keyword>
<evidence type="ECO:0000259" key="6">
    <source>
        <dbReference type="SMART" id="SM00704"/>
    </source>
</evidence>
<name>A0A7X0FXA7_9ACTN</name>
<feature type="region of interest" description="Disordered" evidence="5">
    <location>
        <begin position="27"/>
        <end position="54"/>
    </location>
</feature>
<dbReference type="GO" id="GO:0051537">
    <property type="term" value="F:2 iron, 2 sulfur cluster binding"/>
    <property type="evidence" value="ECO:0007669"/>
    <property type="project" value="UniProtKB-KW"/>
</dbReference>
<comment type="caution">
    <text evidence="7">The sequence shown here is derived from an EMBL/GenBank/DDBJ whole genome shotgun (WGS) entry which is preliminary data.</text>
</comment>
<dbReference type="GO" id="GO:0046872">
    <property type="term" value="F:metal ion binding"/>
    <property type="evidence" value="ECO:0007669"/>
    <property type="project" value="UniProtKB-KW"/>
</dbReference>
<gene>
    <name evidence="7" type="ORF">BKA00_002342</name>
</gene>
<reference evidence="7 8" key="1">
    <citation type="submission" date="2020-08" db="EMBL/GenBank/DDBJ databases">
        <title>Sequencing the genomes of 1000 actinobacteria strains.</title>
        <authorList>
            <person name="Klenk H.-P."/>
        </authorList>
    </citation>
    <scope>NUCLEOTIDE SEQUENCE [LARGE SCALE GENOMIC DNA]</scope>
    <source>
        <strain evidence="7 8">DSM 43675</strain>
    </source>
</reference>
<dbReference type="AlphaFoldDB" id="A0A7X0FXA7"/>
<dbReference type="SMART" id="SM00704">
    <property type="entry name" value="ZnF_CDGSH"/>
    <property type="match status" value="1"/>
</dbReference>
<dbReference type="EMBL" id="JACHMQ010000001">
    <property type="protein sequence ID" value="MBB6395428.1"/>
    <property type="molecule type" value="Genomic_DNA"/>
</dbReference>
<dbReference type="InterPro" id="IPR018967">
    <property type="entry name" value="FeS-contain_CDGSH-typ"/>
</dbReference>
<keyword evidence="2" id="KW-0479">Metal-binding</keyword>
<keyword evidence="4" id="KW-0411">Iron-sulfur</keyword>
<dbReference type="Proteomes" id="UP000546324">
    <property type="component" value="Unassembled WGS sequence"/>
</dbReference>
<sequence length="54" mass="5621">MATEDTYALCRCGRSAAKPLCDGTHREIGFREAGPGAEPRPAGDGGTTEKGRKA</sequence>
<protein>
    <submittedName>
        <fullName evidence="7">CDGSH-type Zn-finger protein</fullName>
    </submittedName>
</protein>
<evidence type="ECO:0000256" key="4">
    <source>
        <dbReference type="ARBA" id="ARBA00023014"/>
    </source>
</evidence>
<dbReference type="Pfam" id="PF09360">
    <property type="entry name" value="zf-CDGSH"/>
    <property type="match status" value="1"/>
</dbReference>
<keyword evidence="8" id="KW-1185">Reference proteome</keyword>
<accession>A0A7X0FXA7</accession>
<feature type="domain" description="Iron-binding zinc finger CDGSH type" evidence="6">
    <location>
        <begin position="1"/>
        <end position="31"/>
    </location>
</feature>
<dbReference type="InterPro" id="IPR042216">
    <property type="entry name" value="MitoNEET_CISD"/>
</dbReference>
<evidence type="ECO:0000256" key="5">
    <source>
        <dbReference type="SAM" id="MobiDB-lite"/>
    </source>
</evidence>
<evidence type="ECO:0000256" key="3">
    <source>
        <dbReference type="ARBA" id="ARBA00023004"/>
    </source>
</evidence>
<dbReference type="GO" id="GO:0005737">
    <property type="term" value="C:cytoplasm"/>
    <property type="evidence" value="ECO:0007669"/>
    <property type="project" value="UniProtKB-ARBA"/>
</dbReference>
<evidence type="ECO:0000256" key="1">
    <source>
        <dbReference type="ARBA" id="ARBA00022714"/>
    </source>
</evidence>
<evidence type="ECO:0000313" key="8">
    <source>
        <dbReference type="Proteomes" id="UP000546324"/>
    </source>
</evidence>
<evidence type="ECO:0000256" key="2">
    <source>
        <dbReference type="ARBA" id="ARBA00022723"/>
    </source>
</evidence>
<evidence type="ECO:0000313" key="7">
    <source>
        <dbReference type="EMBL" id="MBB6395428.1"/>
    </source>
</evidence>
<proteinExistence type="predicted"/>